<evidence type="ECO:0000313" key="2">
    <source>
        <dbReference type="Proteomes" id="UP000636960"/>
    </source>
</evidence>
<accession>A0A919KAL6</accession>
<reference evidence="1" key="1">
    <citation type="submission" date="2021-01" db="EMBL/GenBank/DDBJ databases">
        <title>Whole genome shotgun sequence of Actinoplanes rishiriensis NBRC 108556.</title>
        <authorList>
            <person name="Komaki H."/>
            <person name="Tamura T."/>
        </authorList>
    </citation>
    <scope>NUCLEOTIDE SEQUENCE</scope>
    <source>
        <strain evidence="1">NBRC 108556</strain>
    </source>
</reference>
<dbReference type="AlphaFoldDB" id="A0A919KAL6"/>
<evidence type="ECO:0000313" key="1">
    <source>
        <dbReference type="EMBL" id="GIF01584.1"/>
    </source>
</evidence>
<keyword evidence="2" id="KW-1185">Reference proteome</keyword>
<organism evidence="1 2">
    <name type="scientific">Paractinoplanes rishiriensis</name>
    <dbReference type="NCBI Taxonomy" id="1050105"/>
    <lineage>
        <taxon>Bacteria</taxon>
        <taxon>Bacillati</taxon>
        <taxon>Actinomycetota</taxon>
        <taxon>Actinomycetes</taxon>
        <taxon>Micromonosporales</taxon>
        <taxon>Micromonosporaceae</taxon>
        <taxon>Paractinoplanes</taxon>
    </lineage>
</organism>
<dbReference type="RefSeq" id="WP_203790392.1">
    <property type="nucleotide sequence ID" value="NZ_BOMV01000107.1"/>
</dbReference>
<dbReference type="EMBL" id="BOMV01000107">
    <property type="protein sequence ID" value="GIF01584.1"/>
    <property type="molecule type" value="Genomic_DNA"/>
</dbReference>
<sequence length="129" mass="13850">MINPGTVPIEGAREDLAEANLTVFLEAVQVRAAELDEVPIRHRVTGLAGDPVRDPAADRDGRFGWDLPCSDGRIVRLLMPGVDVALLRDDITAAAPCLYVNGNAWWWDAAVGSVASEGITLKPQHPSDP</sequence>
<proteinExistence type="predicted"/>
<name>A0A919KAL6_9ACTN</name>
<comment type="caution">
    <text evidence="1">The sequence shown here is derived from an EMBL/GenBank/DDBJ whole genome shotgun (WGS) entry which is preliminary data.</text>
</comment>
<dbReference type="Proteomes" id="UP000636960">
    <property type="component" value="Unassembled WGS sequence"/>
</dbReference>
<gene>
    <name evidence="1" type="ORF">Ari01nite_90480</name>
</gene>
<protein>
    <submittedName>
        <fullName evidence="1">Uncharacterized protein</fullName>
    </submittedName>
</protein>